<dbReference type="EMBL" id="JAYMGO010000003">
    <property type="protein sequence ID" value="KAL1279480.1"/>
    <property type="molecule type" value="Genomic_DNA"/>
</dbReference>
<dbReference type="SUPFAM" id="SSF53098">
    <property type="entry name" value="Ribonuclease H-like"/>
    <property type="match status" value="1"/>
</dbReference>
<dbReference type="Gene3D" id="3.30.420.10">
    <property type="entry name" value="Ribonuclease H-like superfamily/Ribonuclease H"/>
    <property type="match status" value="1"/>
</dbReference>
<evidence type="ECO:0000313" key="3">
    <source>
        <dbReference type="Proteomes" id="UP001558613"/>
    </source>
</evidence>
<protein>
    <recommendedName>
        <fullName evidence="4">Integrase catalytic domain-containing protein</fullName>
    </recommendedName>
</protein>
<dbReference type="InterPro" id="IPR050951">
    <property type="entry name" value="Retrovirus_Pol_polyprotein"/>
</dbReference>
<keyword evidence="3" id="KW-1185">Reference proteome</keyword>
<dbReference type="PANTHER" id="PTHR37984">
    <property type="entry name" value="PROTEIN CBG26694"/>
    <property type="match status" value="1"/>
</dbReference>
<evidence type="ECO:0000256" key="1">
    <source>
        <dbReference type="SAM" id="MobiDB-lite"/>
    </source>
</evidence>
<sequence length="267" mass="29998">MVKPEVEGLVLEMELDTEHREKKNAVELFYLGQVEKLPVSATDIRPTNGQAERFVQSLKQALKVSKGSSTLQKRLETFLLTYRNTPHPTTKESPSLLFLGRQLRTRLDALKPSVTAAVRLSQTSQVLRRAGHLKPRQFEVGDAVLARDYRGRERWASGVVTTQSGPVSYTVDVGASEEWRRHTDQLLSIPTKTAESQFTELPKSKNMSVPLQTSVNATSPTPPTKEEEVNSDISAECQKKQDKPNMLPSQVRRYPARVIKPPNRLTL</sequence>
<dbReference type="InterPro" id="IPR036397">
    <property type="entry name" value="RNaseH_sf"/>
</dbReference>
<reference evidence="2 3" key="1">
    <citation type="submission" date="2023-09" db="EMBL/GenBank/DDBJ databases">
        <authorList>
            <person name="Wang M."/>
        </authorList>
    </citation>
    <scope>NUCLEOTIDE SEQUENCE [LARGE SCALE GENOMIC DNA]</scope>
    <source>
        <strain evidence="2">GT-2023</strain>
        <tissue evidence="2">Liver</tissue>
    </source>
</reference>
<organism evidence="2 3">
    <name type="scientific">Cirrhinus molitorella</name>
    <name type="common">mud carp</name>
    <dbReference type="NCBI Taxonomy" id="172907"/>
    <lineage>
        <taxon>Eukaryota</taxon>
        <taxon>Metazoa</taxon>
        <taxon>Chordata</taxon>
        <taxon>Craniata</taxon>
        <taxon>Vertebrata</taxon>
        <taxon>Euteleostomi</taxon>
        <taxon>Actinopterygii</taxon>
        <taxon>Neopterygii</taxon>
        <taxon>Teleostei</taxon>
        <taxon>Ostariophysi</taxon>
        <taxon>Cypriniformes</taxon>
        <taxon>Cyprinidae</taxon>
        <taxon>Labeoninae</taxon>
        <taxon>Labeonini</taxon>
        <taxon>Cirrhinus</taxon>
    </lineage>
</organism>
<dbReference type="InterPro" id="IPR012337">
    <property type="entry name" value="RNaseH-like_sf"/>
</dbReference>
<accession>A0ABR3NR19</accession>
<gene>
    <name evidence="2" type="ORF">QQF64_026153</name>
</gene>
<dbReference type="PANTHER" id="PTHR37984:SF13">
    <property type="entry name" value="RIBONUCLEASE H"/>
    <property type="match status" value="1"/>
</dbReference>
<proteinExistence type="predicted"/>
<evidence type="ECO:0008006" key="4">
    <source>
        <dbReference type="Google" id="ProtNLM"/>
    </source>
</evidence>
<name>A0ABR3NR19_9TELE</name>
<dbReference type="Proteomes" id="UP001558613">
    <property type="component" value="Unassembled WGS sequence"/>
</dbReference>
<feature type="compositionally biased region" description="Polar residues" evidence="1">
    <location>
        <begin position="195"/>
        <end position="219"/>
    </location>
</feature>
<feature type="region of interest" description="Disordered" evidence="1">
    <location>
        <begin position="195"/>
        <end position="267"/>
    </location>
</feature>
<evidence type="ECO:0000313" key="2">
    <source>
        <dbReference type="EMBL" id="KAL1279480.1"/>
    </source>
</evidence>
<comment type="caution">
    <text evidence="2">The sequence shown here is derived from an EMBL/GenBank/DDBJ whole genome shotgun (WGS) entry which is preliminary data.</text>
</comment>